<evidence type="ECO:0000256" key="7">
    <source>
        <dbReference type="ARBA" id="ARBA00022679"/>
    </source>
</evidence>
<comment type="catalytic activity">
    <reaction evidence="1">
        <text>S-ubiquitinyl-[E2 ubiquitin-conjugating enzyme]-L-cysteine + [acceptor protein]-L-lysine = [E2 ubiquitin-conjugating enzyme]-L-cysteine + N(6)-ubiquitinyl-[acceptor protein]-L-lysine.</text>
        <dbReference type="EC" id="2.3.2.27"/>
    </reaction>
</comment>
<reference evidence="15 16" key="1">
    <citation type="submission" date="2022-09" db="EMBL/GenBank/DDBJ databases">
        <authorList>
            <person name="Palmer J.M."/>
        </authorList>
    </citation>
    <scope>NUCLEOTIDE SEQUENCE [LARGE SCALE GENOMIC DNA]</scope>
    <source>
        <strain evidence="15 16">DSM 7382</strain>
    </source>
</reference>
<dbReference type="GO" id="GO:0008270">
    <property type="term" value="F:zinc ion binding"/>
    <property type="evidence" value="ECO:0007669"/>
    <property type="project" value="UniProtKB-KW"/>
</dbReference>
<keyword evidence="16" id="KW-1185">Reference proteome</keyword>
<name>A0AAW0GM72_9APHY</name>
<feature type="region of interest" description="Disordered" evidence="13">
    <location>
        <begin position="327"/>
        <end position="422"/>
    </location>
</feature>
<evidence type="ECO:0000259" key="14">
    <source>
        <dbReference type="PROSITE" id="PS50089"/>
    </source>
</evidence>
<organism evidence="15 16">
    <name type="scientific">Cerrena zonata</name>
    <dbReference type="NCBI Taxonomy" id="2478898"/>
    <lineage>
        <taxon>Eukaryota</taxon>
        <taxon>Fungi</taxon>
        <taxon>Dikarya</taxon>
        <taxon>Basidiomycota</taxon>
        <taxon>Agaricomycotina</taxon>
        <taxon>Agaricomycetes</taxon>
        <taxon>Polyporales</taxon>
        <taxon>Cerrenaceae</taxon>
        <taxon>Cerrena</taxon>
    </lineage>
</organism>
<dbReference type="EC" id="2.3.2.27" evidence="4"/>
<dbReference type="Gene3D" id="3.30.40.10">
    <property type="entry name" value="Zinc/RING finger domain, C3HC4 (zinc finger)"/>
    <property type="match status" value="1"/>
</dbReference>
<feature type="domain" description="RING-type" evidence="14">
    <location>
        <begin position="76"/>
        <end position="116"/>
    </location>
</feature>
<feature type="compositionally biased region" description="Low complexity" evidence="13">
    <location>
        <begin position="606"/>
        <end position="616"/>
    </location>
</feature>
<keyword evidence="5" id="KW-0963">Cytoplasm</keyword>
<dbReference type="AlphaFoldDB" id="A0AAW0GM72"/>
<evidence type="ECO:0000256" key="6">
    <source>
        <dbReference type="ARBA" id="ARBA00022553"/>
    </source>
</evidence>
<evidence type="ECO:0000313" key="16">
    <source>
        <dbReference type="Proteomes" id="UP001385951"/>
    </source>
</evidence>
<keyword evidence="7" id="KW-0808">Transferase</keyword>
<comment type="subcellular location">
    <subcellularLocation>
        <location evidence="2">Cytoplasm</location>
    </subcellularLocation>
</comment>
<feature type="region of interest" description="Disordered" evidence="13">
    <location>
        <begin position="1"/>
        <end position="66"/>
    </location>
</feature>
<dbReference type="InterPro" id="IPR044288">
    <property type="entry name" value="ZNF598/HEL2"/>
</dbReference>
<evidence type="ECO:0000256" key="11">
    <source>
        <dbReference type="ARBA" id="ARBA00035113"/>
    </source>
</evidence>
<evidence type="ECO:0000256" key="5">
    <source>
        <dbReference type="ARBA" id="ARBA00022490"/>
    </source>
</evidence>
<dbReference type="PROSITE" id="PS50089">
    <property type="entry name" value="ZF_RING_2"/>
    <property type="match status" value="1"/>
</dbReference>
<dbReference type="InterPro" id="IPR013087">
    <property type="entry name" value="Znf_C2H2_type"/>
</dbReference>
<dbReference type="Pfam" id="PF23230">
    <property type="entry name" value="zf-C2H2_13"/>
    <property type="match status" value="1"/>
</dbReference>
<accession>A0AAW0GM72</accession>
<dbReference type="SUPFAM" id="SSF57850">
    <property type="entry name" value="RING/U-box"/>
    <property type="match status" value="1"/>
</dbReference>
<feature type="compositionally biased region" description="Low complexity" evidence="13">
    <location>
        <begin position="376"/>
        <end position="386"/>
    </location>
</feature>
<keyword evidence="6" id="KW-0597">Phosphoprotein</keyword>
<dbReference type="InterPro" id="IPR001841">
    <property type="entry name" value="Znf_RING"/>
</dbReference>
<feature type="compositionally biased region" description="Polar residues" evidence="13">
    <location>
        <begin position="1"/>
        <end position="11"/>
    </location>
</feature>
<proteinExistence type="inferred from homology"/>
<feature type="compositionally biased region" description="Basic and acidic residues" evidence="13">
    <location>
        <begin position="360"/>
        <end position="370"/>
    </location>
</feature>
<gene>
    <name evidence="15" type="ORF">QCA50_003439</name>
</gene>
<feature type="compositionally biased region" description="Polar residues" evidence="13">
    <location>
        <begin position="688"/>
        <end position="698"/>
    </location>
</feature>
<dbReference type="PROSITE" id="PS00028">
    <property type="entry name" value="ZINC_FINGER_C2H2_1"/>
    <property type="match status" value="1"/>
</dbReference>
<evidence type="ECO:0000256" key="12">
    <source>
        <dbReference type="PROSITE-ProRule" id="PRU00175"/>
    </source>
</evidence>
<dbReference type="GO" id="GO:0061630">
    <property type="term" value="F:ubiquitin protein ligase activity"/>
    <property type="evidence" value="ECO:0007669"/>
    <property type="project" value="UniProtKB-EC"/>
</dbReference>
<comment type="similarity">
    <text evidence="11">Belongs to the ZNF598/HEL2 family.</text>
</comment>
<feature type="region of interest" description="Disordered" evidence="13">
    <location>
        <begin position="570"/>
        <end position="739"/>
    </location>
</feature>
<evidence type="ECO:0000256" key="9">
    <source>
        <dbReference type="ARBA" id="ARBA00022771"/>
    </source>
</evidence>
<feature type="compositionally biased region" description="Gly residues" evidence="13">
    <location>
        <begin position="24"/>
        <end position="33"/>
    </location>
</feature>
<keyword evidence="10" id="KW-0862">Zinc</keyword>
<dbReference type="CDD" id="cd16615">
    <property type="entry name" value="RING-HC_ZNF598"/>
    <property type="match status" value="1"/>
</dbReference>
<dbReference type="InterPro" id="IPR041888">
    <property type="entry name" value="RING-HC_ZNF598/HEL2"/>
</dbReference>
<evidence type="ECO:0000256" key="10">
    <source>
        <dbReference type="ARBA" id="ARBA00022833"/>
    </source>
</evidence>
<dbReference type="GO" id="GO:0016567">
    <property type="term" value="P:protein ubiquitination"/>
    <property type="evidence" value="ECO:0007669"/>
    <property type="project" value="TreeGrafter"/>
</dbReference>
<dbReference type="InterPro" id="IPR056437">
    <property type="entry name" value="Znf-C2H2_ZNF598/HEL2"/>
</dbReference>
<evidence type="ECO:0000256" key="4">
    <source>
        <dbReference type="ARBA" id="ARBA00012483"/>
    </source>
</evidence>
<dbReference type="Proteomes" id="UP001385951">
    <property type="component" value="Unassembled WGS sequence"/>
</dbReference>
<evidence type="ECO:0000256" key="1">
    <source>
        <dbReference type="ARBA" id="ARBA00000900"/>
    </source>
</evidence>
<evidence type="ECO:0000313" key="15">
    <source>
        <dbReference type="EMBL" id="KAK7693866.1"/>
    </source>
</evidence>
<feature type="compositionally biased region" description="Basic and acidic residues" evidence="13">
    <location>
        <begin position="39"/>
        <end position="63"/>
    </location>
</feature>
<evidence type="ECO:0000256" key="8">
    <source>
        <dbReference type="ARBA" id="ARBA00022723"/>
    </source>
</evidence>
<keyword evidence="8" id="KW-0479">Metal-binding</keyword>
<dbReference type="Pfam" id="PF23202">
    <property type="entry name" value="PAH_ZNF598"/>
    <property type="match status" value="1"/>
</dbReference>
<dbReference type="PANTHER" id="PTHR22938">
    <property type="entry name" value="ZINC FINGER PROTEIN 598"/>
    <property type="match status" value="1"/>
</dbReference>
<comment type="pathway">
    <text evidence="3">Protein modification; protein ubiquitination.</text>
</comment>
<feature type="compositionally biased region" description="Polar residues" evidence="13">
    <location>
        <begin position="587"/>
        <end position="605"/>
    </location>
</feature>
<dbReference type="GO" id="GO:0005737">
    <property type="term" value="C:cytoplasm"/>
    <property type="evidence" value="ECO:0007669"/>
    <property type="project" value="UniProtKB-SubCell"/>
</dbReference>
<sequence length="739" mass="79834">MATQGSTETSTRGTGNRGRKGNRGRGGNRGGRLAGAPRQDTKAPAEKQEEVADSTDDKADNKATEATSDADDDAICFICAEPVKYYSVSQCNHRTCHVCGLRLRALYKKLECTFCKEPQPAVIFTSSPDASWSSYTPEMLPYKDAKLAISFETQEMMEDSLILLRFNCPESSCDYIANGWSDLKLHTRASHGKLMCDICIRHKKIFTHEHALYAPNQLPLHLPSLQRGHRPPPKEQIEGGVHPLCEFCRECLFSDDELYSHMREKHEECFVCKRQEVRDQHFRNYEALEQHFTQAHFPCNQPSCKERKFVVFGSLMDLKAHMVEEHGADMSSKDKKAARQIQADFEFEEVSGPGRRGRRDRGDREREREPPPQPGPSRAANTGAAGARRREAFGGNLTAEGSGNGTPNLSRQQSRQDVTASSDVDPALLERHTAFLARVSSLAPNPNNAVPAVKAAVRSYRANESAARDLISTFWNVLDQSMEGTASLVNALVDILDDDEKKNNLLSAWNGFKVERRNEFPSLAPTAVGSEWAGIATGRVLSAKRTTTSRSSSQSSGQLLDRVARAATSSAAIKPGARPANAFPPLQASSSSTQGTPGRSAGQRNTPWASSSATTAAPPPPVIQGPTSVPGPGARTKASAPPTLSKSAFPGLPTNAGLKIPRAAISGNQSLKRITGDVTPPQLAWGSGKNSTNASGVNTPAEPAQDADGPGESTMGGGKGKKGKGKQKQMLFTLGSFPT</sequence>
<dbReference type="InterPro" id="IPR013083">
    <property type="entry name" value="Znf_RING/FYVE/PHD"/>
</dbReference>
<evidence type="ECO:0000256" key="13">
    <source>
        <dbReference type="SAM" id="MobiDB-lite"/>
    </source>
</evidence>
<dbReference type="PANTHER" id="PTHR22938:SF0">
    <property type="entry name" value="E3 UBIQUITIN-PROTEIN LIGASE ZNF598"/>
    <property type="match status" value="1"/>
</dbReference>
<feature type="compositionally biased region" description="Polar residues" evidence="13">
    <location>
        <begin position="399"/>
        <end position="422"/>
    </location>
</feature>
<comment type="caution">
    <text evidence="15">The sequence shown here is derived from an EMBL/GenBank/DDBJ whole genome shotgun (WGS) entry which is preliminary data.</text>
</comment>
<dbReference type="GO" id="GO:0043022">
    <property type="term" value="F:ribosome binding"/>
    <property type="evidence" value="ECO:0007669"/>
    <property type="project" value="TreeGrafter"/>
</dbReference>
<evidence type="ECO:0000256" key="3">
    <source>
        <dbReference type="ARBA" id="ARBA00004906"/>
    </source>
</evidence>
<dbReference type="InterPro" id="IPR057634">
    <property type="entry name" value="PAH_ZNF598/HEL2"/>
</dbReference>
<protein>
    <recommendedName>
        <fullName evidence="4">RING-type E3 ubiquitin transferase</fullName>
        <ecNumber evidence="4">2.3.2.27</ecNumber>
    </recommendedName>
</protein>
<dbReference type="GO" id="GO:0072344">
    <property type="term" value="P:rescue of stalled ribosome"/>
    <property type="evidence" value="ECO:0007669"/>
    <property type="project" value="InterPro"/>
</dbReference>
<feature type="compositionally biased region" description="Basic and acidic residues" evidence="13">
    <location>
        <begin position="327"/>
        <end position="337"/>
    </location>
</feature>
<evidence type="ECO:0000256" key="2">
    <source>
        <dbReference type="ARBA" id="ARBA00004496"/>
    </source>
</evidence>
<dbReference type="EMBL" id="JASBNA010000003">
    <property type="protein sequence ID" value="KAK7693866.1"/>
    <property type="molecule type" value="Genomic_DNA"/>
</dbReference>
<dbReference type="Pfam" id="PF25447">
    <property type="entry name" value="RING_ZNF598"/>
    <property type="match status" value="1"/>
</dbReference>
<keyword evidence="9 12" id="KW-0863">Zinc-finger</keyword>
<dbReference type="SMART" id="SM00355">
    <property type="entry name" value="ZnF_C2H2"/>
    <property type="match status" value="4"/>
</dbReference>